<dbReference type="GO" id="GO:0043657">
    <property type="term" value="C:host cell"/>
    <property type="evidence" value="ECO:0007669"/>
    <property type="project" value="UniProtKB-SubCell"/>
</dbReference>
<evidence type="ECO:0000256" key="2">
    <source>
        <dbReference type="ARBA" id="ARBA00004613"/>
    </source>
</evidence>
<protein>
    <submittedName>
        <fullName evidence="9">RXLR domain-containing protein WY</fullName>
    </submittedName>
</protein>
<keyword evidence="4" id="KW-0964">Secreted</keyword>
<feature type="domain" description="RxLR effector PexRD54 WY" evidence="8">
    <location>
        <begin position="73"/>
        <end position="111"/>
    </location>
</feature>
<dbReference type="EMBL" id="WSZM01000377">
    <property type="protein sequence ID" value="KAF4034256.1"/>
    <property type="molecule type" value="Genomic_DNA"/>
</dbReference>
<accession>A0A833T5V0</accession>
<evidence type="ECO:0000256" key="1">
    <source>
        <dbReference type="ARBA" id="ARBA00004340"/>
    </source>
</evidence>
<keyword evidence="5" id="KW-0732">Signal</keyword>
<evidence type="ECO:0000313" key="10">
    <source>
        <dbReference type="Proteomes" id="UP000602510"/>
    </source>
</evidence>
<dbReference type="GO" id="GO:0005576">
    <property type="term" value="C:extracellular region"/>
    <property type="evidence" value="ECO:0007669"/>
    <property type="project" value="UniProtKB-SubCell"/>
</dbReference>
<comment type="subcellular location">
    <subcellularLocation>
        <location evidence="1">Host cell</location>
    </subcellularLocation>
    <subcellularLocation>
        <location evidence="2">Secreted</location>
    </subcellularLocation>
</comment>
<name>A0A833T5V0_PHYIN</name>
<dbReference type="AlphaFoldDB" id="A0A833T5V0"/>
<organism evidence="9 10">
    <name type="scientific">Phytophthora infestans</name>
    <name type="common">Potato late blight agent</name>
    <name type="synonym">Botrytis infestans</name>
    <dbReference type="NCBI Taxonomy" id="4787"/>
    <lineage>
        <taxon>Eukaryota</taxon>
        <taxon>Sar</taxon>
        <taxon>Stramenopiles</taxon>
        <taxon>Oomycota</taxon>
        <taxon>Peronosporomycetes</taxon>
        <taxon>Peronosporales</taxon>
        <taxon>Peronosporaceae</taxon>
        <taxon>Phytophthora</taxon>
    </lineage>
</organism>
<gene>
    <name evidence="9" type="ORF">GN244_ATG13793</name>
</gene>
<proteinExistence type="inferred from homology"/>
<dbReference type="Pfam" id="PF22748">
    <property type="entry name" value="PexRD54_WY"/>
    <property type="match status" value="2"/>
</dbReference>
<dbReference type="InterPro" id="IPR040786">
    <property type="entry name" value="RXLR_WY"/>
</dbReference>
<evidence type="ECO:0000259" key="8">
    <source>
        <dbReference type="Pfam" id="PF22748"/>
    </source>
</evidence>
<keyword evidence="10" id="KW-1185">Reference proteome</keyword>
<reference evidence="9" key="1">
    <citation type="submission" date="2020-04" db="EMBL/GenBank/DDBJ databases">
        <title>Hybrid Assembly of Korean Phytophthora infestans isolates.</title>
        <authorList>
            <person name="Prokchorchik M."/>
            <person name="Lee Y."/>
            <person name="Seo J."/>
            <person name="Cho J.-H."/>
            <person name="Park Y.-E."/>
            <person name="Jang D.-C."/>
            <person name="Im J.-S."/>
            <person name="Choi J.-G."/>
            <person name="Park H.-J."/>
            <person name="Lee G.-B."/>
            <person name="Lee Y.-G."/>
            <person name="Hong S.-Y."/>
            <person name="Cho K."/>
            <person name="Sohn K.H."/>
        </authorList>
    </citation>
    <scope>NUCLEOTIDE SEQUENCE</scope>
    <source>
        <strain evidence="9">KR_1_A1</strain>
    </source>
</reference>
<evidence type="ECO:0000313" key="9">
    <source>
        <dbReference type="EMBL" id="KAF4034256.1"/>
    </source>
</evidence>
<keyword evidence="6" id="KW-0843">Virulence</keyword>
<evidence type="ECO:0000259" key="7">
    <source>
        <dbReference type="Pfam" id="PF18634"/>
    </source>
</evidence>
<comment type="caution">
    <text evidence="9">The sequence shown here is derived from an EMBL/GenBank/DDBJ whole genome shotgun (WGS) entry which is preliminary data.</text>
</comment>
<feature type="domain" description="RxLR effector PexRD54 WY" evidence="8">
    <location>
        <begin position="177"/>
        <end position="211"/>
    </location>
</feature>
<dbReference type="Proteomes" id="UP000602510">
    <property type="component" value="Unassembled WGS sequence"/>
</dbReference>
<evidence type="ECO:0000256" key="5">
    <source>
        <dbReference type="ARBA" id="ARBA00022729"/>
    </source>
</evidence>
<evidence type="ECO:0000256" key="4">
    <source>
        <dbReference type="ARBA" id="ARBA00022525"/>
    </source>
</evidence>
<evidence type="ECO:0000256" key="6">
    <source>
        <dbReference type="ARBA" id="ARBA00023026"/>
    </source>
</evidence>
<dbReference type="Pfam" id="PF18634">
    <property type="entry name" value="RXLR_WY"/>
    <property type="match status" value="2"/>
</dbReference>
<evidence type="ECO:0000256" key="3">
    <source>
        <dbReference type="ARBA" id="ARBA00010400"/>
    </source>
</evidence>
<sequence length="322" mass="36779">MIDPDVLMKTASLSKTTIATSSNRFLRLLDTEVQDTVRGDNDVDREDRGNTPSISKVDDLIHKVFKSNPEKAQIEAWMKSRVHPQALFATLRPGKSTTKLDNDPDLLLWFKLVAAFRAKKGNKAFSDLDLYHLLLKKNSAEELNILFESFLKTGGLKDLGKSMQKSLSGSWMSKAIKHETSPTIVYDTLRLREAGTKLGDSPIFHQWLSYVQKYRAQERNHWFGDREMLDLFRKTMPEDDVVTLLHLLQNVPGMKNHGDAMQRLMFLSSKTSRKTMSDVWLKYDVSPEEVWKILRLAETNMDALNINAMFHSVVQCSASAEE</sequence>
<feature type="domain" description="RXLR phytopathogen effector protein WY-domain" evidence="7">
    <location>
        <begin position="214"/>
        <end position="263"/>
    </location>
</feature>
<comment type="similarity">
    <text evidence="3">Belongs to the RxLR effector family.</text>
</comment>
<feature type="domain" description="RXLR phytopathogen effector protein WY-domain" evidence="7">
    <location>
        <begin position="115"/>
        <end position="165"/>
    </location>
</feature>
<dbReference type="InterPro" id="IPR054463">
    <property type="entry name" value="PexRD54_WY"/>
</dbReference>